<evidence type="ECO:0000313" key="3">
    <source>
        <dbReference type="Proteomes" id="UP000317043"/>
    </source>
</evidence>
<feature type="transmembrane region" description="Helical" evidence="1">
    <location>
        <begin position="106"/>
        <end position="130"/>
    </location>
</feature>
<feature type="transmembrane region" description="Helical" evidence="1">
    <location>
        <begin position="219"/>
        <end position="243"/>
    </location>
</feature>
<keyword evidence="1" id="KW-0812">Transmembrane</keyword>
<keyword evidence="3" id="KW-1185">Reference proteome</keyword>
<keyword evidence="1" id="KW-1133">Transmembrane helix</keyword>
<dbReference type="Proteomes" id="UP000317043">
    <property type="component" value="Unassembled WGS sequence"/>
</dbReference>
<dbReference type="InterPro" id="IPR009781">
    <property type="entry name" value="DUF1345"/>
</dbReference>
<feature type="transmembrane region" description="Helical" evidence="1">
    <location>
        <begin position="68"/>
        <end position="86"/>
    </location>
</feature>
<proteinExistence type="predicted"/>
<comment type="caution">
    <text evidence="2">The sequence shown here is derived from an EMBL/GenBank/DDBJ whole genome shotgun (WGS) entry which is preliminary data.</text>
</comment>
<evidence type="ECO:0000256" key="1">
    <source>
        <dbReference type="SAM" id="Phobius"/>
    </source>
</evidence>
<organism evidence="2 3">
    <name type="scientific">Stackebrandtia endophytica</name>
    <dbReference type="NCBI Taxonomy" id="1496996"/>
    <lineage>
        <taxon>Bacteria</taxon>
        <taxon>Bacillati</taxon>
        <taxon>Actinomycetota</taxon>
        <taxon>Actinomycetes</taxon>
        <taxon>Glycomycetales</taxon>
        <taxon>Glycomycetaceae</taxon>
        <taxon>Stackebrandtia</taxon>
    </lineage>
</organism>
<dbReference type="InParanoid" id="A0A543AYL2"/>
<protein>
    <submittedName>
        <fullName evidence="2">Putative membrane protein</fullName>
    </submittedName>
</protein>
<feature type="transmembrane region" description="Helical" evidence="1">
    <location>
        <begin position="136"/>
        <end position="157"/>
    </location>
</feature>
<dbReference type="EMBL" id="VFOW01000001">
    <property type="protein sequence ID" value="TQL77668.1"/>
    <property type="molecule type" value="Genomic_DNA"/>
</dbReference>
<keyword evidence="1" id="KW-0472">Membrane</keyword>
<dbReference type="Pfam" id="PF07077">
    <property type="entry name" value="DUF1345"/>
    <property type="match status" value="1"/>
</dbReference>
<reference evidence="2 3" key="1">
    <citation type="submission" date="2019-06" db="EMBL/GenBank/DDBJ databases">
        <title>Sequencing the genomes of 1000 actinobacteria strains.</title>
        <authorList>
            <person name="Klenk H.-P."/>
        </authorList>
    </citation>
    <scope>NUCLEOTIDE SEQUENCE [LARGE SCALE GENOMIC DNA]</scope>
    <source>
        <strain evidence="2 3">DSM 45928</strain>
    </source>
</reference>
<accession>A0A543AYL2</accession>
<gene>
    <name evidence="2" type="ORF">FB566_3229</name>
</gene>
<sequence>MTSSHVSVLAYGVDGHGGEADGAAAHPGYAATMRRLSRESWRQSLAMLPALPMLAVPVDVLVRLMLLWNVFAAVYLTLTLVAFRGMSSEQLLRTARANLPSRWERLVMGGPEHLAQAAAICGFVIAALALPQADDLGPTALVVGAGVVAVLGSWFTLHMGFAMHYLSMYVESAGLDFPGDEKPVFSDFTYLAYSVGTTCGSGDVTVTGRGFRRAVQAHGLMSFFFNTMVLALTIAILTTFTGLL</sequence>
<dbReference type="AlphaFoldDB" id="A0A543AYL2"/>
<evidence type="ECO:0000313" key="2">
    <source>
        <dbReference type="EMBL" id="TQL77668.1"/>
    </source>
</evidence>
<name>A0A543AYL2_9ACTN</name>